<dbReference type="EMBL" id="CP021112">
    <property type="protein sequence ID" value="ARQ00560.1"/>
    <property type="molecule type" value="Genomic_DNA"/>
</dbReference>
<evidence type="ECO:0000256" key="1">
    <source>
        <dbReference type="ARBA" id="ARBA00023002"/>
    </source>
</evidence>
<dbReference type="GO" id="GO:0042602">
    <property type="term" value="F:riboflavin reductase (NADPH) activity"/>
    <property type="evidence" value="ECO:0007669"/>
    <property type="project" value="TreeGrafter"/>
</dbReference>
<gene>
    <name evidence="2" type="ORF">CAK95_16880</name>
</gene>
<dbReference type="InterPro" id="IPR012349">
    <property type="entry name" value="Split_barrel_FMN-bd"/>
</dbReference>
<keyword evidence="3" id="KW-1185">Reference proteome</keyword>
<dbReference type="OrthoDB" id="9789254at2"/>
<name>A0A1W6ZT74_9HYPH</name>
<evidence type="ECO:0000313" key="2">
    <source>
        <dbReference type="EMBL" id="ARQ00560.1"/>
    </source>
</evidence>
<dbReference type="STRING" id="1235591.CAK95_16880"/>
<keyword evidence="1" id="KW-0560">Oxidoreductase</keyword>
<sequence>MTQAVKPDLADRFRETMRRTASGVAVLTTDGAAGRAGITVSTLCSLSMEPPSVVACVHRDNRALDTILANGVFAANVLADDQEIVAKTFAGMIPEMRHDRFASGRWQQLATTAPVLQNALAAFDCKTASTFDFGTHRILIGEVVEVDNRDGAPLLFADRNFRRLLAA</sequence>
<dbReference type="InterPro" id="IPR050268">
    <property type="entry name" value="NADH-dep_flavin_reductase"/>
</dbReference>
<dbReference type="AlphaFoldDB" id="A0A1W6ZT74"/>
<reference evidence="2 3" key="1">
    <citation type="submission" date="2017-05" db="EMBL/GenBank/DDBJ databases">
        <title>Full genome sequence of Pseudorhodoplanes sinuspersici.</title>
        <authorList>
            <person name="Dastgheib S.M.M."/>
            <person name="Shavandi M."/>
            <person name="Tirandaz H."/>
        </authorList>
    </citation>
    <scope>NUCLEOTIDE SEQUENCE [LARGE SCALE GENOMIC DNA]</scope>
    <source>
        <strain evidence="2 3">RIPI110</strain>
    </source>
</reference>
<dbReference type="Proteomes" id="UP000194137">
    <property type="component" value="Chromosome"/>
</dbReference>
<dbReference type="GO" id="GO:0010181">
    <property type="term" value="F:FMN binding"/>
    <property type="evidence" value="ECO:0007669"/>
    <property type="project" value="InterPro"/>
</dbReference>
<dbReference type="PANTHER" id="PTHR30466">
    <property type="entry name" value="FLAVIN REDUCTASE"/>
    <property type="match status" value="1"/>
</dbReference>
<dbReference type="SMART" id="SM00903">
    <property type="entry name" value="Flavin_Reduct"/>
    <property type="match status" value="1"/>
</dbReference>
<dbReference type="PANTHER" id="PTHR30466:SF1">
    <property type="entry name" value="FMN REDUCTASE (NADH) RUTF"/>
    <property type="match status" value="1"/>
</dbReference>
<dbReference type="RefSeq" id="WP_086088957.1">
    <property type="nucleotide sequence ID" value="NZ_CP021112.1"/>
</dbReference>
<proteinExistence type="predicted"/>
<evidence type="ECO:0000313" key="3">
    <source>
        <dbReference type="Proteomes" id="UP000194137"/>
    </source>
</evidence>
<dbReference type="InterPro" id="IPR002563">
    <property type="entry name" value="Flavin_Rdtase-like_dom"/>
</dbReference>
<dbReference type="SUPFAM" id="SSF50475">
    <property type="entry name" value="FMN-binding split barrel"/>
    <property type="match status" value="1"/>
</dbReference>
<dbReference type="Pfam" id="PF01613">
    <property type="entry name" value="Flavin_Reduct"/>
    <property type="match status" value="1"/>
</dbReference>
<organism evidence="2 3">
    <name type="scientific">Pseudorhodoplanes sinuspersici</name>
    <dbReference type="NCBI Taxonomy" id="1235591"/>
    <lineage>
        <taxon>Bacteria</taxon>
        <taxon>Pseudomonadati</taxon>
        <taxon>Pseudomonadota</taxon>
        <taxon>Alphaproteobacteria</taxon>
        <taxon>Hyphomicrobiales</taxon>
        <taxon>Pseudorhodoplanes</taxon>
    </lineage>
</organism>
<dbReference type="Gene3D" id="2.30.110.10">
    <property type="entry name" value="Electron Transport, Fmn-binding Protein, Chain A"/>
    <property type="match status" value="1"/>
</dbReference>
<accession>A0A1W6ZT74</accession>
<protein>
    <submittedName>
        <fullName evidence="2">Flavin reductase</fullName>
    </submittedName>
</protein>
<dbReference type="KEGG" id="psin:CAK95_16880"/>